<keyword evidence="2" id="KW-1185">Reference proteome</keyword>
<reference evidence="1" key="1">
    <citation type="journal article" date="2020" name="Stud. Mycol.">
        <title>101 Dothideomycetes genomes: a test case for predicting lifestyles and emergence of pathogens.</title>
        <authorList>
            <person name="Haridas S."/>
            <person name="Albert R."/>
            <person name="Binder M."/>
            <person name="Bloem J."/>
            <person name="Labutti K."/>
            <person name="Salamov A."/>
            <person name="Andreopoulos B."/>
            <person name="Baker S."/>
            <person name="Barry K."/>
            <person name="Bills G."/>
            <person name="Bluhm B."/>
            <person name="Cannon C."/>
            <person name="Castanera R."/>
            <person name="Culley D."/>
            <person name="Daum C."/>
            <person name="Ezra D."/>
            <person name="Gonzalez J."/>
            <person name="Henrissat B."/>
            <person name="Kuo A."/>
            <person name="Liang C."/>
            <person name="Lipzen A."/>
            <person name="Lutzoni F."/>
            <person name="Magnuson J."/>
            <person name="Mondo S."/>
            <person name="Nolan M."/>
            <person name="Ohm R."/>
            <person name="Pangilinan J."/>
            <person name="Park H.-J."/>
            <person name="Ramirez L."/>
            <person name="Alfaro M."/>
            <person name="Sun H."/>
            <person name="Tritt A."/>
            <person name="Yoshinaga Y."/>
            <person name="Zwiers L.-H."/>
            <person name="Turgeon B."/>
            <person name="Goodwin S."/>
            <person name="Spatafora J."/>
            <person name="Crous P."/>
            <person name="Grigoriev I."/>
        </authorList>
    </citation>
    <scope>NUCLEOTIDE SEQUENCE</scope>
    <source>
        <strain evidence="1">CBS 116005</strain>
    </source>
</reference>
<dbReference type="PANTHER" id="PTHR16220">
    <property type="entry name" value="WD REPEAT PROTEIN 8-RELATED"/>
    <property type="match status" value="1"/>
</dbReference>
<dbReference type="GO" id="GO:1990811">
    <property type="term" value="C:MWP complex"/>
    <property type="evidence" value="ECO:0007669"/>
    <property type="project" value="TreeGrafter"/>
</dbReference>
<dbReference type="InterPro" id="IPR052778">
    <property type="entry name" value="Centrosome-WD_assoc"/>
</dbReference>
<dbReference type="GO" id="GO:1990810">
    <property type="term" value="P:microtubule anchoring at mitotic spindle pole body"/>
    <property type="evidence" value="ECO:0007669"/>
    <property type="project" value="TreeGrafter"/>
</dbReference>
<accession>A0A6G1L497</accession>
<dbReference type="OrthoDB" id="308690at2759"/>
<organism evidence="1 2">
    <name type="scientific">Teratosphaeria nubilosa</name>
    <dbReference type="NCBI Taxonomy" id="161662"/>
    <lineage>
        <taxon>Eukaryota</taxon>
        <taxon>Fungi</taxon>
        <taxon>Dikarya</taxon>
        <taxon>Ascomycota</taxon>
        <taxon>Pezizomycotina</taxon>
        <taxon>Dothideomycetes</taxon>
        <taxon>Dothideomycetidae</taxon>
        <taxon>Mycosphaerellales</taxon>
        <taxon>Teratosphaeriaceae</taxon>
        <taxon>Teratosphaeria</taxon>
    </lineage>
</organism>
<dbReference type="EMBL" id="ML995857">
    <property type="protein sequence ID" value="KAF2767389.1"/>
    <property type="molecule type" value="Genomic_DNA"/>
</dbReference>
<evidence type="ECO:0008006" key="3">
    <source>
        <dbReference type="Google" id="ProtNLM"/>
    </source>
</evidence>
<proteinExistence type="predicted"/>
<protein>
    <recommendedName>
        <fullName evidence="3">WD40 repeat-like protein</fullName>
    </recommendedName>
</protein>
<gene>
    <name evidence="1" type="ORF">EJ03DRAFT_276243</name>
</gene>
<sequence length="519" mass="57753">MHSPRKCVDFNSRILVKDVTNLKWSADSSRLAIVSSRLVDVLDLEDVDRRIRLDNGSGGLGSFRSADFVGADTLLTIWEFGNARLWDLQTGKCVDLPDVKTFTTMPAWQVRPNAAKGLPPMLAMLSRQSGEDTLAMQFVGSQAASVSATKVPGDNRTISWSPDGRWLALNGTPYTSPCLHIYTADGHHYKSFDGHDRTIDREPNRKQEDRLGVIGVKEVVWSPNSQVLALSRYNGSLSLLNTRTFGSLADIEHFTTINQSNLAVEDQAPIYEESVAASGDRSYVRAAHPFLPPRSENKDKQGVSDQVVAEMKFSCDGSYLATRDARMQSTVWIWSVATLSARAVLIQHGNVRRLHWHITDPEVLMIDCGEGIAYTYHVSASEPPQPHHVSLPGNVSISWSPLSADFKPAILATTRSAFRVLYPDGRDENFEAYEARQDPADAGVSFEEGASEDSLMEMLSGRKPLPPLPDDSYTRRIDIEVEEEDEYDTSARLDDTFRGKRKETMESIEIDPLDDSQIF</sequence>
<dbReference type="Gene3D" id="2.130.10.10">
    <property type="entry name" value="YVTN repeat-like/Quinoprotein amine dehydrogenase"/>
    <property type="match status" value="2"/>
</dbReference>
<dbReference type="Proteomes" id="UP000799436">
    <property type="component" value="Unassembled WGS sequence"/>
</dbReference>
<evidence type="ECO:0000313" key="2">
    <source>
        <dbReference type="Proteomes" id="UP000799436"/>
    </source>
</evidence>
<dbReference type="PANTHER" id="PTHR16220:SF0">
    <property type="entry name" value="WD REPEAT-CONTAINING PROTEIN WRAP73"/>
    <property type="match status" value="1"/>
</dbReference>
<evidence type="ECO:0000313" key="1">
    <source>
        <dbReference type="EMBL" id="KAF2767389.1"/>
    </source>
</evidence>
<dbReference type="InterPro" id="IPR015943">
    <property type="entry name" value="WD40/YVTN_repeat-like_dom_sf"/>
</dbReference>
<name>A0A6G1L497_9PEZI</name>
<dbReference type="GO" id="GO:0005815">
    <property type="term" value="C:microtubule organizing center"/>
    <property type="evidence" value="ECO:0007669"/>
    <property type="project" value="TreeGrafter"/>
</dbReference>
<dbReference type="SUPFAM" id="SSF82171">
    <property type="entry name" value="DPP6 N-terminal domain-like"/>
    <property type="match status" value="1"/>
</dbReference>
<dbReference type="AlphaFoldDB" id="A0A6G1L497"/>